<protein>
    <submittedName>
        <fullName evidence="1">Uncharacterized protein</fullName>
    </submittedName>
</protein>
<dbReference type="AlphaFoldDB" id="A0A699USA8"/>
<feature type="non-terminal residue" evidence="1">
    <location>
        <position position="1"/>
    </location>
</feature>
<comment type="caution">
    <text evidence="1">The sequence shown here is derived from an EMBL/GenBank/DDBJ whole genome shotgun (WGS) entry which is preliminary data.</text>
</comment>
<evidence type="ECO:0000313" key="1">
    <source>
        <dbReference type="EMBL" id="GFD25537.1"/>
    </source>
</evidence>
<gene>
    <name evidence="1" type="ORF">Tci_897506</name>
</gene>
<organism evidence="1">
    <name type="scientific">Tanacetum cinerariifolium</name>
    <name type="common">Dalmatian daisy</name>
    <name type="synonym">Chrysanthemum cinerariifolium</name>
    <dbReference type="NCBI Taxonomy" id="118510"/>
    <lineage>
        <taxon>Eukaryota</taxon>
        <taxon>Viridiplantae</taxon>
        <taxon>Streptophyta</taxon>
        <taxon>Embryophyta</taxon>
        <taxon>Tracheophyta</taxon>
        <taxon>Spermatophyta</taxon>
        <taxon>Magnoliopsida</taxon>
        <taxon>eudicotyledons</taxon>
        <taxon>Gunneridae</taxon>
        <taxon>Pentapetalae</taxon>
        <taxon>asterids</taxon>
        <taxon>campanulids</taxon>
        <taxon>Asterales</taxon>
        <taxon>Asteraceae</taxon>
        <taxon>Asteroideae</taxon>
        <taxon>Anthemideae</taxon>
        <taxon>Anthemidinae</taxon>
        <taxon>Tanacetum</taxon>
    </lineage>
</organism>
<dbReference type="EMBL" id="BKCJ011361487">
    <property type="protein sequence ID" value="GFD25537.1"/>
    <property type="molecule type" value="Genomic_DNA"/>
</dbReference>
<reference evidence="1" key="1">
    <citation type="journal article" date="2019" name="Sci. Rep.">
        <title>Draft genome of Tanacetum cinerariifolium, the natural source of mosquito coil.</title>
        <authorList>
            <person name="Yamashiro T."/>
            <person name="Shiraishi A."/>
            <person name="Satake H."/>
            <person name="Nakayama K."/>
        </authorList>
    </citation>
    <scope>NUCLEOTIDE SEQUENCE</scope>
</reference>
<sequence length="77" mass="8430">WKIHVVVWRNKVDLDTMSMDDFYNNLKVYEPEVKGMSSSNSNTQNMAFLSSINSSTNGVVNIAQAVNTANGVSTAST</sequence>
<proteinExistence type="predicted"/>
<name>A0A699USA8_TANCI</name>
<accession>A0A699USA8</accession>